<gene>
    <name evidence="2" type="ORF">AABB24_039931</name>
</gene>
<dbReference type="EMBL" id="JBJKTR010000024">
    <property type="protein sequence ID" value="KAL3322578.1"/>
    <property type="molecule type" value="Genomic_DNA"/>
</dbReference>
<feature type="region of interest" description="Disordered" evidence="1">
    <location>
        <begin position="41"/>
        <end position="75"/>
    </location>
</feature>
<evidence type="ECO:0000313" key="2">
    <source>
        <dbReference type="EMBL" id="KAL3322578.1"/>
    </source>
</evidence>
<proteinExistence type="predicted"/>
<dbReference type="EMBL" id="JBJKTR010000024">
    <property type="protein sequence ID" value="KAL3322577.1"/>
    <property type="molecule type" value="Genomic_DNA"/>
</dbReference>
<dbReference type="AlphaFoldDB" id="A0ABD2QSS5"/>
<sequence>LSQDPNINSSFFFSLDLSHPTLFSSSSSLLCPLSQARQPPIAVRHLRREQEETSLSSPLRPSSSSLPSPFSVPSTPASVATLALLSSAATPVNRSSDRRATKNH</sequence>
<dbReference type="Proteomes" id="UP001627284">
    <property type="component" value="Unassembled WGS sequence"/>
</dbReference>
<accession>A0ABD2QSS5</accession>
<feature type="non-terminal residue" evidence="2">
    <location>
        <position position="1"/>
    </location>
</feature>
<comment type="caution">
    <text evidence="2">The sequence shown here is derived from an EMBL/GenBank/DDBJ whole genome shotgun (WGS) entry which is preliminary data.</text>
</comment>
<name>A0ABD2QSS5_9SOLN</name>
<organism evidence="2 3">
    <name type="scientific">Solanum stoloniferum</name>
    <dbReference type="NCBI Taxonomy" id="62892"/>
    <lineage>
        <taxon>Eukaryota</taxon>
        <taxon>Viridiplantae</taxon>
        <taxon>Streptophyta</taxon>
        <taxon>Embryophyta</taxon>
        <taxon>Tracheophyta</taxon>
        <taxon>Spermatophyta</taxon>
        <taxon>Magnoliopsida</taxon>
        <taxon>eudicotyledons</taxon>
        <taxon>Gunneridae</taxon>
        <taxon>Pentapetalae</taxon>
        <taxon>asterids</taxon>
        <taxon>lamiids</taxon>
        <taxon>Solanales</taxon>
        <taxon>Solanaceae</taxon>
        <taxon>Solanoideae</taxon>
        <taxon>Solaneae</taxon>
        <taxon>Solanum</taxon>
    </lineage>
</organism>
<feature type="compositionally biased region" description="Low complexity" evidence="1">
    <location>
        <begin position="54"/>
        <end position="75"/>
    </location>
</feature>
<protein>
    <submittedName>
        <fullName evidence="2">Uncharacterized protein</fullName>
    </submittedName>
</protein>
<keyword evidence="3" id="KW-1185">Reference proteome</keyword>
<reference evidence="2 3" key="1">
    <citation type="submission" date="2024-05" db="EMBL/GenBank/DDBJ databases">
        <title>De novo assembly of an allotetraploid wild potato.</title>
        <authorList>
            <person name="Hosaka A.J."/>
        </authorList>
    </citation>
    <scope>NUCLEOTIDE SEQUENCE [LARGE SCALE GENOMIC DNA]</scope>
    <source>
        <tissue evidence="2">Young leaves</tissue>
    </source>
</reference>
<evidence type="ECO:0000313" key="3">
    <source>
        <dbReference type="Proteomes" id="UP001627284"/>
    </source>
</evidence>
<evidence type="ECO:0000256" key="1">
    <source>
        <dbReference type="SAM" id="MobiDB-lite"/>
    </source>
</evidence>